<proteinExistence type="inferred from homology"/>
<gene>
    <name evidence="4" type="ORF">GCM10017774_42310</name>
</gene>
<evidence type="ECO:0000313" key="4">
    <source>
        <dbReference type="EMBL" id="GHH43895.1"/>
    </source>
</evidence>
<dbReference type="InterPro" id="IPR002347">
    <property type="entry name" value="SDR_fam"/>
</dbReference>
<feature type="compositionally biased region" description="Basic and acidic residues" evidence="2">
    <location>
        <begin position="263"/>
        <end position="274"/>
    </location>
</feature>
<evidence type="ECO:0000256" key="1">
    <source>
        <dbReference type="ARBA" id="ARBA00006484"/>
    </source>
</evidence>
<dbReference type="RefSeq" id="WP_191300088.1">
    <property type="nucleotide sequence ID" value="NZ_BNAR01000006.1"/>
</dbReference>
<evidence type="ECO:0000256" key="2">
    <source>
        <dbReference type="SAM" id="MobiDB-lite"/>
    </source>
</evidence>
<dbReference type="InterPro" id="IPR036291">
    <property type="entry name" value="NAD(P)-bd_dom_sf"/>
</dbReference>
<reference evidence="5" key="1">
    <citation type="journal article" date="2019" name="Int. J. Syst. Evol. Microbiol.">
        <title>The Global Catalogue of Microorganisms (GCM) 10K type strain sequencing project: providing services to taxonomists for standard genome sequencing and annotation.</title>
        <authorList>
            <consortium name="The Broad Institute Genomics Platform"/>
            <consortium name="The Broad Institute Genome Sequencing Center for Infectious Disease"/>
            <person name="Wu L."/>
            <person name="Ma J."/>
        </authorList>
    </citation>
    <scope>NUCLEOTIDE SEQUENCE [LARGE SCALE GENOMIC DNA]</scope>
    <source>
        <strain evidence="5">CGMCC 4.7367</strain>
    </source>
</reference>
<accession>A0ABQ3MHH0</accession>
<dbReference type="SUPFAM" id="SSF51735">
    <property type="entry name" value="NAD(P)-binding Rossmann-fold domains"/>
    <property type="match status" value="1"/>
</dbReference>
<protein>
    <submittedName>
        <fullName evidence="4">Beta-ketoacyl-ACP reductase</fullName>
    </submittedName>
</protein>
<keyword evidence="5" id="KW-1185">Reference proteome</keyword>
<name>A0ABQ3MHH0_9PSEU</name>
<dbReference type="PRINTS" id="PR00081">
    <property type="entry name" value="GDHRDH"/>
</dbReference>
<comment type="similarity">
    <text evidence="1">Belongs to the short-chain dehydrogenases/reductases (SDR) family.</text>
</comment>
<organism evidence="4 5">
    <name type="scientific">Lentzea cavernae</name>
    <dbReference type="NCBI Taxonomy" id="2020703"/>
    <lineage>
        <taxon>Bacteria</taxon>
        <taxon>Bacillati</taxon>
        <taxon>Actinomycetota</taxon>
        <taxon>Actinomycetes</taxon>
        <taxon>Pseudonocardiales</taxon>
        <taxon>Pseudonocardiaceae</taxon>
        <taxon>Lentzea</taxon>
    </lineage>
</organism>
<dbReference type="InterPro" id="IPR057326">
    <property type="entry name" value="KR_dom"/>
</dbReference>
<feature type="domain" description="Ketoreductase" evidence="3">
    <location>
        <begin position="8"/>
        <end position="187"/>
    </location>
</feature>
<dbReference type="Gene3D" id="3.40.50.720">
    <property type="entry name" value="NAD(P)-binding Rossmann-like Domain"/>
    <property type="match status" value="1"/>
</dbReference>
<dbReference type="Pfam" id="PF13561">
    <property type="entry name" value="adh_short_C2"/>
    <property type="match status" value="1"/>
</dbReference>
<evidence type="ECO:0000259" key="3">
    <source>
        <dbReference type="SMART" id="SM00822"/>
    </source>
</evidence>
<dbReference type="Proteomes" id="UP000605568">
    <property type="component" value="Unassembled WGS sequence"/>
</dbReference>
<evidence type="ECO:0000313" key="5">
    <source>
        <dbReference type="Proteomes" id="UP000605568"/>
    </source>
</evidence>
<sequence length="274" mass="28018">MTQRFSGKVVLVTGGARNIGRAIALRMAQEGAAVAVNGPDPDEAEATARALRDAGAQAVACPADVSDGEAVDRAFERVLATFGRLDFLVNNAALPMVGRARLVDLDPADWERSFAVNVRGVFLATAAAAKVMRPGSAVVNISSIGATRAHLGTIAYDAGKGAVEAATRAIAVDLASAGIRVNAVAPGPIANDRFDALSPEQQRARAEPVPLGRVGTGADVAGVVAFLCSPDAAYITGQVITTDGGLTAQARPAGLDPTLDPPPSEHEAESRPHD</sequence>
<dbReference type="PANTHER" id="PTHR42760">
    <property type="entry name" value="SHORT-CHAIN DEHYDROGENASES/REDUCTASES FAMILY MEMBER"/>
    <property type="match status" value="1"/>
</dbReference>
<feature type="region of interest" description="Disordered" evidence="2">
    <location>
        <begin position="248"/>
        <end position="274"/>
    </location>
</feature>
<comment type="caution">
    <text evidence="4">The sequence shown here is derived from an EMBL/GenBank/DDBJ whole genome shotgun (WGS) entry which is preliminary data.</text>
</comment>
<dbReference type="EMBL" id="BNAR01000006">
    <property type="protein sequence ID" value="GHH43895.1"/>
    <property type="molecule type" value="Genomic_DNA"/>
</dbReference>
<dbReference type="PRINTS" id="PR00080">
    <property type="entry name" value="SDRFAMILY"/>
</dbReference>
<dbReference type="PANTHER" id="PTHR42760:SF40">
    <property type="entry name" value="3-OXOACYL-[ACYL-CARRIER-PROTEIN] REDUCTASE, CHLOROPLASTIC"/>
    <property type="match status" value="1"/>
</dbReference>
<dbReference type="NCBIfam" id="NF005559">
    <property type="entry name" value="PRK07231.1"/>
    <property type="match status" value="1"/>
</dbReference>
<dbReference type="SMART" id="SM00822">
    <property type="entry name" value="PKS_KR"/>
    <property type="match status" value="1"/>
</dbReference>